<dbReference type="SMART" id="SM00448">
    <property type="entry name" value="REC"/>
    <property type="match status" value="1"/>
</dbReference>
<dbReference type="Gene3D" id="3.30.450.20">
    <property type="entry name" value="PAS domain"/>
    <property type="match status" value="1"/>
</dbReference>
<feature type="domain" description="Histidine kinase" evidence="6">
    <location>
        <begin position="352"/>
        <end position="569"/>
    </location>
</feature>
<dbReference type="InterPro" id="IPR004358">
    <property type="entry name" value="Sig_transdc_His_kin-like_C"/>
</dbReference>
<evidence type="ECO:0000256" key="2">
    <source>
        <dbReference type="ARBA" id="ARBA00012438"/>
    </source>
</evidence>
<keyword evidence="5" id="KW-0812">Transmembrane</keyword>
<dbReference type="Pfam" id="PF05227">
    <property type="entry name" value="CHASE3"/>
    <property type="match status" value="1"/>
</dbReference>
<dbReference type="EC" id="2.7.13.3" evidence="2"/>
<keyword evidence="3 4" id="KW-0597">Phosphoprotein</keyword>
<dbReference type="InterPro" id="IPR003594">
    <property type="entry name" value="HATPase_dom"/>
</dbReference>
<dbReference type="Proteomes" id="UP001500840">
    <property type="component" value="Unassembled WGS sequence"/>
</dbReference>
<evidence type="ECO:0000313" key="11">
    <source>
        <dbReference type="Proteomes" id="UP001500840"/>
    </source>
</evidence>
<protein>
    <recommendedName>
        <fullName evidence="2">histidine kinase</fullName>
        <ecNumber evidence="2">2.7.13.3</ecNumber>
    </recommendedName>
</protein>
<dbReference type="CDD" id="cd00130">
    <property type="entry name" value="PAS"/>
    <property type="match status" value="1"/>
</dbReference>
<dbReference type="InterPro" id="IPR036890">
    <property type="entry name" value="HATPase_C_sf"/>
</dbReference>
<dbReference type="PROSITE" id="PS50109">
    <property type="entry name" value="HIS_KIN"/>
    <property type="match status" value="1"/>
</dbReference>
<dbReference type="InterPro" id="IPR005467">
    <property type="entry name" value="His_kinase_dom"/>
</dbReference>
<dbReference type="SUPFAM" id="SSF55874">
    <property type="entry name" value="ATPase domain of HSP90 chaperone/DNA topoisomerase II/histidine kinase"/>
    <property type="match status" value="1"/>
</dbReference>
<evidence type="ECO:0000259" key="8">
    <source>
        <dbReference type="PROSITE" id="PS50112"/>
    </source>
</evidence>
<comment type="caution">
    <text evidence="10">The sequence shown here is derived from an EMBL/GenBank/DDBJ whole genome shotgun (WGS) entry which is preliminary data.</text>
</comment>
<evidence type="ECO:0000313" key="10">
    <source>
        <dbReference type="EMBL" id="GAA4453206.1"/>
    </source>
</evidence>
<comment type="catalytic activity">
    <reaction evidence="1">
        <text>ATP + protein L-histidine = ADP + protein N-phospho-L-histidine.</text>
        <dbReference type="EC" id="2.7.13.3"/>
    </reaction>
</comment>
<dbReference type="Gene3D" id="1.10.287.130">
    <property type="match status" value="1"/>
</dbReference>
<evidence type="ECO:0000256" key="4">
    <source>
        <dbReference type="PROSITE-ProRule" id="PRU00169"/>
    </source>
</evidence>
<keyword evidence="5" id="KW-1133">Transmembrane helix</keyword>
<dbReference type="EMBL" id="BAABGA010000030">
    <property type="protein sequence ID" value="GAA4453206.1"/>
    <property type="molecule type" value="Genomic_DNA"/>
</dbReference>
<reference evidence="11" key="1">
    <citation type="journal article" date="2019" name="Int. J. Syst. Evol. Microbiol.">
        <title>The Global Catalogue of Microorganisms (GCM) 10K type strain sequencing project: providing services to taxonomists for standard genome sequencing and annotation.</title>
        <authorList>
            <consortium name="The Broad Institute Genomics Platform"/>
            <consortium name="The Broad Institute Genome Sequencing Center for Infectious Disease"/>
            <person name="Wu L."/>
            <person name="Ma J."/>
        </authorList>
    </citation>
    <scope>NUCLEOTIDE SEQUENCE [LARGE SCALE GENOMIC DNA]</scope>
    <source>
        <strain evidence="11">JCM 17759</strain>
    </source>
</reference>
<keyword evidence="11" id="KW-1185">Reference proteome</keyword>
<dbReference type="InterPro" id="IPR003661">
    <property type="entry name" value="HisK_dim/P_dom"/>
</dbReference>
<feature type="domain" description="PAC" evidence="9">
    <location>
        <begin position="282"/>
        <end position="334"/>
    </location>
</feature>
<evidence type="ECO:0000256" key="3">
    <source>
        <dbReference type="ARBA" id="ARBA00022553"/>
    </source>
</evidence>
<dbReference type="Gene3D" id="3.30.565.10">
    <property type="entry name" value="Histidine kinase-like ATPase, C-terminal domain"/>
    <property type="match status" value="1"/>
</dbReference>
<dbReference type="InterPro" id="IPR035965">
    <property type="entry name" value="PAS-like_dom_sf"/>
</dbReference>
<dbReference type="CDD" id="cd19410">
    <property type="entry name" value="HK9-like_sensor"/>
    <property type="match status" value="1"/>
</dbReference>
<dbReference type="InterPro" id="IPR036097">
    <property type="entry name" value="HisK_dim/P_sf"/>
</dbReference>
<dbReference type="InterPro" id="IPR000014">
    <property type="entry name" value="PAS"/>
</dbReference>
<dbReference type="CDD" id="cd17580">
    <property type="entry name" value="REC_2_DhkD-like"/>
    <property type="match status" value="1"/>
</dbReference>
<dbReference type="PRINTS" id="PR00344">
    <property type="entry name" value="BCTRLSENSOR"/>
</dbReference>
<dbReference type="SMART" id="SM00387">
    <property type="entry name" value="HATPase_c"/>
    <property type="match status" value="1"/>
</dbReference>
<keyword evidence="5" id="KW-0472">Membrane</keyword>
<dbReference type="SMART" id="SM00388">
    <property type="entry name" value="HisKA"/>
    <property type="match status" value="1"/>
</dbReference>
<dbReference type="InterPro" id="IPR007891">
    <property type="entry name" value="CHASE3"/>
</dbReference>
<feature type="transmembrane region" description="Helical" evidence="5">
    <location>
        <begin position="171"/>
        <end position="194"/>
    </location>
</feature>
<feature type="domain" description="PAS" evidence="8">
    <location>
        <begin position="222"/>
        <end position="280"/>
    </location>
</feature>
<feature type="modified residue" description="4-aspartylphosphate" evidence="4">
    <location>
        <position position="640"/>
    </location>
</feature>
<sequence length="709" mass="78555">MAATVIILLVVSGVVTLQNLTRMHHAAINLGDSYAVLDSLDSVALALREAETGQRGYLVTGDESYLEPYNAAEAKLDGFLKQLESHTTTNPAQAAVLPTLKQFIESKRGEMVKTIDLQRQGKSNAAEQVVKTDVGKQLMDRIGQQLDLMRNNARVRQSQQLMATNETYRTAWFTGLLLTLLGIALVGGVIWAVFRAQNLKEKNRELDERIHFFLQQISDYAIFMMDSQCRATTWNDGVRQVLGFDEHEFLGRDIRPLIFTPEAHASGTVDAEFEKAVKNDSASDDRWMQRKDGSQFWASGITTSIHDRSGALVGFSKVMRDMTEQKRNSDELSRLAAELSEESRRKNEFLATLAHELRNPLSPIKSAVQLMSMMELSGEVDELRVTMDLQVDQLVRLLDDLMDVSRIGRGKIELKRQAIEMRTIIDSAIENSRALIESNQQELSVDVPEEGLTVHVDPARLTQVICNLLNNASKYSDVNCKIEVIAEHVGEHVVVTVKDNGSGIAPERLSDIFEMFAQIEDSVERGTAGLGIGLTLVRTLVELHGGTVSAHSDGVDQGSEFSIKIPIATVDDSNKAVSPVVDDSKPIQPMRVLVVDDMHALSVILSRLLMKLGHEVEVVDSGLAALAMMERFAADVVFSDISMPGMTGYELAKRLRVEYRSQPLALVAMTGYGQASDRERALAAGFDEHMVKPVDFKLLQAFFQNLQPS</sequence>
<dbReference type="InterPro" id="IPR011006">
    <property type="entry name" value="CheY-like_superfamily"/>
</dbReference>
<evidence type="ECO:0000256" key="5">
    <source>
        <dbReference type="SAM" id="Phobius"/>
    </source>
</evidence>
<dbReference type="PROSITE" id="PS50113">
    <property type="entry name" value="PAC"/>
    <property type="match status" value="1"/>
</dbReference>
<dbReference type="CDD" id="cd00075">
    <property type="entry name" value="HATPase"/>
    <property type="match status" value="1"/>
</dbReference>
<feature type="domain" description="Response regulatory" evidence="7">
    <location>
        <begin position="591"/>
        <end position="707"/>
    </location>
</feature>
<dbReference type="Pfam" id="PF02518">
    <property type="entry name" value="HATPase_c"/>
    <property type="match status" value="1"/>
</dbReference>
<evidence type="ECO:0000259" key="7">
    <source>
        <dbReference type="PROSITE" id="PS50110"/>
    </source>
</evidence>
<evidence type="ECO:0000256" key="1">
    <source>
        <dbReference type="ARBA" id="ARBA00000085"/>
    </source>
</evidence>
<dbReference type="SUPFAM" id="SSF52172">
    <property type="entry name" value="CheY-like"/>
    <property type="match status" value="1"/>
</dbReference>
<dbReference type="NCBIfam" id="TIGR00229">
    <property type="entry name" value="sensory_box"/>
    <property type="match status" value="1"/>
</dbReference>
<dbReference type="PANTHER" id="PTHR43547:SF2">
    <property type="entry name" value="HYBRID SIGNAL TRANSDUCTION HISTIDINE KINASE C"/>
    <property type="match status" value="1"/>
</dbReference>
<dbReference type="SUPFAM" id="SSF55785">
    <property type="entry name" value="PYP-like sensor domain (PAS domain)"/>
    <property type="match status" value="1"/>
</dbReference>
<dbReference type="Gene3D" id="3.40.50.2300">
    <property type="match status" value="1"/>
</dbReference>
<dbReference type="InterPro" id="IPR001789">
    <property type="entry name" value="Sig_transdc_resp-reg_receiver"/>
</dbReference>
<accession>A0ABP8MNF9</accession>
<dbReference type="PANTHER" id="PTHR43547">
    <property type="entry name" value="TWO-COMPONENT HISTIDINE KINASE"/>
    <property type="match status" value="1"/>
</dbReference>
<dbReference type="Pfam" id="PF00072">
    <property type="entry name" value="Response_reg"/>
    <property type="match status" value="1"/>
</dbReference>
<dbReference type="InterPro" id="IPR000700">
    <property type="entry name" value="PAS-assoc_C"/>
</dbReference>
<dbReference type="PROSITE" id="PS50110">
    <property type="entry name" value="RESPONSE_REGULATORY"/>
    <property type="match status" value="1"/>
</dbReference>
<dbReference type="PROSITE" id="PS50112">
    <property type="entry name" value="PAS"/>
    <property type="match status" value="1"/>
</dbReference>
<evidence type="ECO:0000259" key="6">
    <source>
        <dbReference type="PROSITE" id="PS50109"/>
    </source>
</evidence>
<proteinExistence type="predicted"/>
<dbReference type="Pfam" id="PF00512">
    <property type="entry name" value="HisKA"/>
    <property type="match status" value="1"/>
</dbReference>
<dbReference type="CDD" id="cd00082">
    <property type="entry name" value="HisKA"/>
    <property type="match status" value="1"/>
</dbReference>
<gene>
    <name evidence="10" type="ORF">GCM10023156_23810</name>
</gene>
<evidence type="ECO:0000259" key="9">
    <source>
        <dbReference type="PROSITE" id="PS50113"/>
    </source>
</evidence>
<organism evidence="10 11">
    <name type="scientific">Novipirellula rosea</name>
    <dbReference type="NCBI Taxonomy" id="1031540"/>
    <lineage>
        <taxon>Bacteria</taxon>
        <taxon>Pseudomonadati</taxon>
        <taxon>Planctomycetota</taxon>
        <taxon>Planctomycetia</taxon>
        <taxon>Pirellulales</taxon>
        <taxon>Pirellulaceae</taxon>
        <taxon>Novipirellula</taxon>
    </lineage>
</organism>
<name>A0ABP8MNF9_9BACT</name>
<dbReference type="Pfam" id="PF13426">
    <property type="entry name" value="PAS_9"/>
    <property type="match status" value="1"/>
</dbReference>
<dbReference type="SUPFAM" id="SSF47384">
    <property type="entry name" value="Homodimeric domain of signal transducing histidine kinase"/>
    <property type="match status" value="1"/>
</dbReference>